<keyword evidence="4 11" id="KW-0808">Transferase</keyword>
<keyword evidence="2" id="KW-1003">Cell membrane</keyword>
<evidence type="ECO:0000256" key="2">
    <source>
        <dbReference type="ARBA" id="ARBA00022475"/>
    </source>
</evidence>
<evidence type="ECO:0000256" key="9">
    <source>
        <dbReference type="SAM" id="Phobius"/>
    </source>
</evidence>
<dbReference type="EMBL" id="CABM01000045">
    <property type="protein sequence ID" value="CBH97651.1"/>
    <property type="molecule type" value="Genomic_DNA"/>
</dbReference>
<feature type="domain" description="Glycosyltransferase RgtA/B/C/D-like" evidence="10">
    <location>
        <begin position="65"/>
        <end position="222"/>
    </location>
</feature>
<dbReference type="GO" id="GO:0005886">
    <property type="term" value="C:plasma membrane"/>
    <property type="evidence" value="ECO:0007669"/>
    <property type="project" value="UniProtKB-SubCell"/>
</dbReference>
<feature type="transmembrane region" description="Helical" evidence="9">
    <location>
        <begin position="350"/>
        <end position="369"/>
    </location>
</feature>
<keyword evidence="6 9" id="KW-1133">Transmembrane helix</keyword>
<keyword evidence="7 9" id="KW-0472">Membrane</keyword>
<name>E6PRU5_9ZZZZ</name>
<dbReference type="InterPro" id="IPR050297">
    <property type="entry name" value="LipidA_mod_glycosyltrf_83"/>
</dbReference>
<proteinExistence type="predicted"/>
<comment type="caution">
    <text evidence="11">The sequence shown here is derived from an EMBL/GenBank/DDBJ whole genome shotgun (WGS) entry which is preliminary data.</text>
</comment>
<feature type="transmembrane region" description="Helical" evidence="9">
    <location>
        <begin position="450"/>
        <end position="469"/>
    </location>
</feature>
<evidence type="ECO:0000256" key="3">
    <source>
        <dbReference type="ARBA" id="ARBA00022676"/>
    </source>
</evidence>
<feature type="transmembrane region" description="Helical" evidence="9">
    <location>
        <begin position="93"/>
        <end position="110"/>
    </location>
</feature>
<keyword evidence="3" id="KW-0328">Glycosyltransferase</keyword>
<dbReference type="InterPro" id="IPR038731">
    <property type="entry name" value="RgtA/B/C-like"/>
</dbReference>
<evidence type="ECO:0000256" key="5">
    <source>
        <dbReference type="ARBA" id="ARBA00022692"/>
    </source>
</evidence>
<evidence type="ECO:0000256" key="1">
    <source>
        <dbReference type="ARBA" id="ARBA00004651"/>
    </source>
</evidence>
<feature type="transmembrane region" description="Helical" evidence="9">
    <location>
        <begin position="381"/>
        <end position="402"/>
    </location>
</feature>
<dbReference type="GO" id="GO:0008610">
    <property type="term" value="P:lipid biosynthetic process"/>
    <property type="evidence" value="ECO:0007669"/>
    <property type="project" value="UniProtKB-ARBA"/>
</dbReference>
<feature type="transmembrane region" description="Helical" evidence="9">
    <location>
        <begin position="69"/>
        <end position="87"/>
    </location>
</feature>
<dbReference type="AlphaFoldDB" id="E6PRU5"/>
<sequence>MFRRPPDWALDALVLLMAALCLFWGLGGPPIRDNNEALYADIAWAMARGGSWIIPHLDGVPYIEKPPLLYWLMALSFKAFGVGAWQARLPDALAAWLLSAGCIAYGRHLGAPLGGRFAALVSGTALGLVLIARTILFDPLMLLFWLSALALTVLGVHQRRRLWLRAAAVPLALATLTKGPEALLLLGLIAVLQLLFAPGAWTRAALLRFYLDPWAIALFVLLAAPWHLAALHEQPGFAWFFFINETIMRFLGRRIPDDYHAGPWWYYGPKLLIGFFQWSALLALLAWRSPWLPGPQGPSPAADATPRTTPRTPSREPPHATPARATAAARWARNAAVVLTVFFSMAGNKGAYYLLPVVPLVAWWLGVKLQLAADQGALPRVLPWLGWGAALFGLFAAALGGLSLMPQVHAYWRQIGLPQAQFALLPALIGGVALLGLLAGAILAAGRLHAGLLALGLAGVVMVGFATQLDIAKTSDTSQKHVAAAIRAALPGGAAMFSWQTFEDHDASLLLYGFRPLRVIDSTSADLWFGCRHAPQASICVGPQALGQARAQGRAVAVWVARSRLPSFLHTGLAQGLLRLNFRNSVVFYSQGASQKMPHAGPTKNFHAS</sequence>
<dbReference type="PANTHER" id="PTHR33908">
    <property type="entry name" value="MANNOSYLTRANSFERASE YKCB-RELATED"/>
    <property type="match status" value="1"/>
</dbReference>
<evidence type="ECO:0000256" key="8">
    <source>
        <dbReference type="SAM" id="MobiDB-lite"/>
    </source>
</evidence>
<reference evidence="11" key="1">
    <citation type="submission" date="2009-10" db="EMBL/GenBank/DDBJ databases">
        <title>Diversity of trophic interactions inside an arsenic-rich microbial ecosystem.</title>
        <authorList>
            <person name="Bertin P.N."/>
            <person name="Heinrich-Salmeron A."/>
            <person name="Pelletier E."/>
            <person name="Goulhen-Chollet F."/>
            <person name="Arsene-Ploetze F."/>
            <person name="Gallien S."/>
            <person name="Calteau A."/>
            <person name="Vallenet D."/>
            <person name="Casiot C."/>
            <person name="Chane-Woon-Ming B."/>
            <person name="Giloteaux L."/>
            <person name="Barakat M."/>
            <person name="Bonnefoy V."/>
            <person name="Bruneel O."/>
            <person name="Chandler M."/>
            <person name="Cleiss J."/>
            <person name="Duran R."/>
            <person name="Elbaz-Poulichet F."/>
            <person name="Fonknechten N."/>
            <person name="Lauga B."/>
            <person name="Mornico D."/>
            <person name="Ortet P."/>
            <person name="Schaeffer C."/>
            <person name="Siguier P."/>
            <person name="Alexander Thil Smith A."/>
            <person name="Van Dorsselaer A."/>
            <person name="Weissenbach J."/>
            <person name="Medigue C."/>
            <person name="Le Paslier D."/>
        </authorList>
    </citation>
    <scope>NUCLEOTIDE SEQUENCE</scope>
</reference>
<evidence type="ECO:0000256" key="7">
    <source>
        <dbReference type="ARBA" id="ARBA00023136"/>
    </source>
</evidence>
<feature type="transmembrane region" description="Helical" evidence="9">
    <location>
        <begin position="142"/>
        <end position="157"/>
    </location>
</feature>
<protein>
    <submittedName>
        <fullName evidence="11">Putative glycosyl transferase</fullName>
    </submittedName>
</protein>
<evidence type="ECO:0000256" key="4">
    <source>
        <dbReference type="ARBA" id="ARBA00022679"/>
    </source>
</evidence>
<gene>
    <name evidence="11" type="ORF">CARN2_3125</name>
</gene>
<keyword evidence="5 9" id="KW-0812">Transmembrane</keyword>
<dbReference type="Pfam" id="PF13231">
    <property type="entry name" value="PMT_2"/>
    <property type="match status" value="1"/>
</dbReference>
<feature type="transmembrane region" description="Helical" evidence="9">
    <location>
        <begin position="209"/>
        <end position="230"/>
    </location>
</feature>
<comment type="subcellular location">
    <subcellularLocation>
        <location evidence="1">Cell membrane</location>
        <topology evidence="1">Multi-pass membrane protein</topology>
    </subcellularLocation>
</comment>
<evidence type="ECO:0000259" key="10">
    <source>
        <dbReference type="Pfam" id="PF13231"/>
    </source>
</evidence>
<feature type="transmembrane region" description="Helical" evidence="9">
    <location>
        <begin position="422"/>
        <end position="443"/>
    </location>
</feature>
<feature type="region of interest" description="Disordered" evidence="8">
    <location>
        <begin position="296"/>
        <end position="323"/>
    </location>
</feature>
<feature type="compositionally biased region" description="Low complexity" evidence="8">
    <location>
        <begin position="299"/>
        <end position="312"/>
    </location>
</feature>
<evidence type="ECO:0000313" key="11">
    <source>
        <dbReference type="EMBL" id="CBH97651.1"/>
    </source>
</evidence>
<dbReference type="GO" id="GO:0016763">
    <property type="term" value="F:pentosyltransferase activity"/>
    <property type="evidence" value="ECO:0007669"/>
    <property type="project" value="TreeGrafter"/>
</dbReference>
<dbReference type="PANTHER" id="PTHR33908:SF3">
    <property type="entry name" value="UNDECAPRENYL PHOSPHATE-ALPHA-4-AMINO-4-DEOXY-L-ARABINOSE ARABINOSYL TRANSFERASE"/>
    <property type="match status" value="1"/>
</dbReference>
<feature type="transmembrane region" description="Helical" evidence="9">
    <location>
        <begin position="183"/>
        <end position="202"/>
    </location>
</feature>
<organism evidence="11">
    <name type="scientific">mine drainage metagenome</name>
    <dbReference type="NCBI Taxonomy" id="410659"/>
    <lineage>
        <taxon>unclassified sequences</taxon>
        <taxon>metagenomes</taxon>
        <taxon>ecological metagenomes</taxon>
    </lineage>
</organism>
<evidence type="ECO:0000256" key="6">
    <source>
        <dbReference type="ARBA" id="ARBA00022989"/>
    </source>
</evidence>
<dbReference type="GO" id="GO:0010041">
    <property type="term" value="P:response to iron(III) ion"/>
    <property type="evidence" value="ECO:0007669"/>
    <property type="project" value="TreeGrafter"/>
</dbReference>
<accession>E6PRU5</accession>